<dbReference type="AlphaFoldDB" id="A0A6A5RNM2"/>
<accession>A0A6A5RNM2</accession>
<name>A0A6A5RNM2_9PLEO</name>
<reference evidence="1" key="1">
    <citation type="journal article" date="2020" name="Stud. Mycol.">
        <title>101 Dothideomycetes genomes: a test case for predicting lifestyles and emergence of pathogens.</title>
        <authorList>
            <person name="Haridas S."/>
            <person name="Albert R."/>
            <person name="Binder M."/>
            <person name="Bloem J."/>
            <person name="Labutti K."/>
            <person name="Salamov A."/>
            <person name="Andreopoulos B."/>
            <person name="Baker S."/>
            <person name="Barry K."/>
            <person name="Bills G."/>
            <person name="Bluhm B."/>
            <person name="Cannon C."/>
            <person name="Castanera R."/>
            <person name="Culley D."/>
            <person name="Daum C."/>
            <person name="Ezra D."/>
            <person name="Gonzalez J."/>
            <person name="Henrissat B."/>
            <person name="Kuo A."/>
            <person name="Liang C."/>
            <person name="Lipzen A."/>
            <person name="Lutzoni F."/>
            <person name="Magnuson J."/>
            <person name="Mondo S."/>
            <person name="Nolan M."/>
            <person name="Ohm R."/>
            <person name="Pangilinan J."/>
            <person name="Park H.-J."/>
            <person name="Ramirez L."/>
            <person name="Alfaro M."/>
            <person name="Sun H."/>
            <person name="Tritt A."/>
            <person name="Yoshinaga Y."/>
            <person name="Zwiers L.-H."/>
            <person name="Turgeon B."/>
            <person name="Goodwin S."/>
            <person name="Spatafora J."/>
            <person name="Crous P."/>
            <person name="Grigoriev I."/>
        </authorList>
    </citation>
    <scope>NUCLEOTIDE SEQUENCE</scope>
    <source>
        <strain evidence="1">CBS 183.55</strain>
    </source>
</reference>
<dbReference type="Proteomes" id="UP000800082">
    <property type="component" value="Unassembled WGS sequence"/>
</dbReference>
<dbReference type="GeneID" id="54353025"/>
<sequence>MMGAVLKEAVRTLKIVLFADGLDEFAGKPPKITDIMETMRLSGVKICASSRPWQIFEDAYGEFPHLRVQYLTYGDIKHYATSRLQDGNGYRELERLQPGFCTSLIKDIGEKSSGIFIWVVLVTQSLLEGLTAGEGSAMLNMRFDDLPRDLEDLFWKIL</sequence>
<organism evidence="1 2">
    <name type="scientific">Didymella exigua CBS 183.55</name>
    <dbReference type="NCBI Taxonomy" id="1150837"/>
    <lineage>
        <taxon>Eukaryota</taxon>
        <taxon>Fungi</taxon>
        <taxon>Dikarya</taxon>
        <taxon>Ascomycota</taxon>
        <taxon>Pezizomycotina</taxon>
        <taxon>Dothideomycetes</taxon>
        <taxon>Pleosporomycetidae</taxon>
        <taxon>Pleosporales</taxon>
        <taxon>Pleosporineae</taxon>
        <taxon>Didymellaceae</taxon>
        <taxon>Didymella</taxon>
    </lineage>
</organism>
<evidence type="ECO:0000313" key="1">
    <source>
        <dbReference type="EMBL" id="KAF1927936.1"/>
    </source>
</evidence>
<dbReference type="OrthoDB" id="443402at2759"/>
<dbReference type="RefSeq" id="XP_033448188.1">
    <property type="nucleotide sequence ID" value="XM_033595358.1"/>
</dbReference>
<gene>
    <name evidence="1" type="ORF">M421DRAFT_5604</name>
</gene>
<proteinExistence type="predicted"/>
<dbReference type="EMBL" id="ML978970">
    <property type="protein sequence ID" value="KAF1927936.1"/>
    <property type="molecule type" value="Genomic_DNA"/>
</dbReference>
<dbReference type="PANTHER" id="PTHR10039">
    <property type="entry name" value="AMELOGENIN"/>
    <property type="match status" value="1"/>
</dbReference>
<keyword evidence="2" id="KW-1185">Reference proteome</keyword>
<evidence type="ECO:0008006" key="3">
    <source>
        <dbReference type="Google" id="ProtNLM"/>
    </source>
</evidence>
<protein>
    <recommendedName>
        <fullName evidence="3">NACHT domain-containing protein</fullName>
    </recommendedName>
</protein>
<dbReference type="PANTHER" id="PTHR10039:SF5">
    <property type="entry name" value="NACHT DOMAIN-CONTAINING PROTEIN"/>
    <property type="match status" value="1"/>
</dbReference>
<evidence type="ECO:0000313" key="2">
    <source>
        <dbReference type="Proteomes" id="UP000800082"/>
    </source>
</evidence>